<evidence type="ECO:0000256" key="2">
    <source>
        <dbReference type="ARBA" id="ARBA00023026"/>
    </source>
</evidence>
<dbReference type="PANTHER" id="PTHR30034:SF5">
    <property type="entry name" value="SECRETION SYSTEM APPARATUS PROTEIN SSAQ"/>
    <property type="match status" value="1"/>
</dbReference>
<dbReference type="Proteomes" id="UP001305421">
    <property type="component" value="Chromosome"/>
</dbReference>
<gene>
    <name evidence="5" type="ORF">PDM28_13660</name>
</gene>
<accession>A0ABY9YA91</accession>
<feature type="signal peptide" evidence="3">
    <location>
        <begin position="1"/>
        <end position="19"/>
    </location>
</feature>
<evidence type="ECO:0000256" key="3">
    <source>
        <dbReference type="SAM" id="SignalP"/>
    </source>
</evidence>
<keyword evidence="5" id="KW-0969">Cilium</keyword>
<dbReference type="PANTHER" id="PTHR30034">
    <property type="entry name" value="FLAGELLAR MOTOR SWITCH PROTEIN FLIM"/>
    <property type="match status" value="1"/>
</dbReference>
<dbReference type="InterPro" id="IPR003283">
    <property type="entry name" value="T3SS_OMP_SpaO"/>
</dbReference>
<comment type="similarity">
    <text evidence="1">Belongs to the FliN/MopA/SpaO family.</text>
</comment>
<dbReference type="InterPro" id="IPR001543">
    <property type="entry name" value="FliN-like_C"/>
</dbReference>
<dbReference type="PROSITE" id="PS51257">
    <property type="entry name" value="PROKAR_LIPOPROTEIN"/>
    <property type="match status" value="1"/>
</dbReference>
<dbReference type="EMBL" id="CP115543">
    <property type="protein sequence ID" value="WNH47721.1"/>
    <property type="molecule type" value="Genomic_DNA"/>
</dbReference>
<keyword evidence="3" id="KW-0732">Signal</keyword>
<dbReference type="SUPFAM" id="SSF101801">
    <property type="entry name" value="Surface presentation of antigens (SPOA)"/>
    <property type="match status" value="1"/>
</dbReference>
<evidence type="ECO:0000256" key="1">
    <source>
        <dbReference type="ARBA" id="ARBA00009226"/>
    </source>
</evidence>
<keyword evidence="5" id="KW-0282">Flagellum</keyword>
<keyword evidence="2" id="KW-0843">Virulence</keyword>
<evidence type="ECO:0000313" key="6">
    <source>
        <dbReference type="Proteomes" id="UP001305421"/>
    </source>
</evidence>
<evidence type="ECO:0000259" key="4">
    <source>
        <dbReference type="Pfam" id="PF01052"/>
    </source>
</evidence>
<name>A0ABY9YA91_9GAMM</name>
<keyword evidence="5" id="KW-0966">Cell projection</keyword>
<feature type="chain" id="PRO_5046016523" evidence="3">
    <location>
        <begin position="20"/>
        <end position="318"/>
    </location>
</feature>
<dbReference type="PRINTS" id="PR01339">
    <property type="entry name" value="TYPE3OMOPROT"/>
</dbReference>
<dbReference type="RefSeq" id="WP_311182445.1">
    <property type="nucleotide sequence ID" value="NZ_CP115543.1"/>
</dbReference>
<keyword evidence="6" id="KW-1185">Reference proteome</keyword>
<sequence length="318" mass="33687">MNATRWPFPALTPSAVAQAAIAAACARAGITPAWHPLPARGAMLRFDVSGRGGDLRLAVPAEQWCPAMLPAMAGFAWSELVDRSAVDCWLPDQPLLEIAAAPFHGATVTLREVIPVSALALGSGPHPCLETAQGLAWIERADCDAGAALAPATLALRVPVELAIARLHLSMHRLRSLAPGAVLLLDQLQPVARHAQRRLYSFDFTLETISVNTPFDFLDDDDGGTDIAAASATAAASAETTHGIDIRRLPVAVDVVLCQLQHAIGELDALQPGTVFNLPDDAWKHLQLRVNGQLIARGELVQVGDQLGIQLAQALVLP</sequence>
<dbReference type="Gene3D" id="2.30.330.10">
    <property type="entry name" value="SpoA-like"/>
    <property type="match status" value="1"/>
</dbReference>
<proteinExistence type="inferred from homology"/>
<evidence type="ECO:0000313" key="5">
    <source>
        <dbReference type="EMBL" id="WNH47721.1"/>
    </source>
</evidence>
<organism evidence="5 6">
    <name type="scientific">Stenotrophomonas aracearum</name>
    <dbReference type="NCBI Taxonomy" id="3003272"/>
    <lineage>
        <taxon>Bacteria</taxon>
        <taxon>Pseudomonadati</taxon>
        <taxon>Pseudomonadota</taxon>
        <taxon>Gammaproteobacteria</taxon>
        <taxon>Lysobacterales</taxon>
        <taxon>Lysobacteraceae</taxon>
        <taxon>Stenotrophomonas</taxon>
    </lineage>
</organism>
<dbReference type="Pfam" id="PF01052">
    <property type="entry name" value="FliMN_C"/>
    <property type="match status" value="1"/>
</dbReference>
<dbReference type="InterPro" id="IPR036429">
    <property type="entry name" value="SpoA-like_sf"/>
</dbReference>
<feature type="domain" description="Flagellar motor switch protein FliN-like C-terminal" evidence="4">
    <location>
        <begin position="246"/>
        <end position="313"/>
    </location>
</feature>
<protein>
    <submittedName>
        <fullName evidence="5">FliM/FliN family flagellar motor switch protein</fullName>
    </submittedName>
</protein>
<reference evidence="5 6" key="1">
    <citation type="submission" date="2022-12" db="EMBL/GenBank/DDBJ databases">
        <title>Two new species, Stenotrophomonas aracearum and Stenotrophomonas oahuensis, isolated from Anthurium (Araceae family) in Hawaii.</title>
        <authorList>
            <person name="Chunag S.C."/>
            <person name="Dobhal S."/>
            <person name="Alvarez A."/>
            <person name="Arif M."/>
        </authorList>
    </citation>
    <scope>NUCLEOTIDE SEQUENCE [LARGE SCALE GENOMIC DNA]</scope>
    <source>
        <strain evidence="5 6">A5588</strain>
    </source>
</reference>